<evidence type="ECO:0000313" key="3">
    <source>
        <dbReference type="Proteomes" id="UP000003558"/>
    </source>
</evidence>
<dbReference type="Proteomes" id="UP000003558">
    <property type="component" value="Unassembled WGS sequence"/>
</dbReference>
<dbReference type="STRING" id="1027371.GOALK_110_00070"/>
<dbReference type="RefSeq" id="WP_006360609.1">
    <property type="nucleotide sequence ID" value="NZ_BACI01000110.1"/>
</dbReference>
<dbReference type="GeneID" id="80263034"/>
<sequence>MRRFAVVLIAVALSVSACSLFSSPDDDTSPRLESGPVTEQTVDVAPDTTTEVAVSDNWAISIPPGAATPGSSFTVRPAEQSTAAGKSVTPVAGADLTLSSGQPVAPLTFRYELDEPLPEGTDLYLVGKEADAPGSAAPATPIAAAIDGDRRVATAQVPHLSTWEWLAVEANHFVTSTLGLRGGAPQCPTQPRPGWLDEAVFLDSKEAPMRVCTGADPADKNIAVVKIRNNRGIAMIVTAPVTPRWAHLDVFSGQPTNVAAEIESATISMLGVPTSVRSRTWVLPPGGGVDIGFTASSLPVISKITATATVSTVLYGVLWTQLGDLVDDPLTLSAMELGFMAACFGQAVDSGLAGMSDSQVRAAATSMTAVGMCLAQKAPDVVGEIAGHLSEQAFEQMQNRKIAEKVGRTYARYLPLLNTVTTGLVVADAVASVNLGAGAWEISLFKKIDPEYSLNAACGRIDDRRTVDHPSLGTVTIGLRRGENSLAGEGCIVAVDSKGKRLLVQTVSVYGNALDFADPATDTTENVFITYNPGRYDGVITLVPTATGYADIGWEKGGLAYQSTTHAYYFAEVVGPGSDGRYAIKTFDNNCEPDCAGGTVTTKILRWNGQRYV</sequence>
<feature type="signal peptide" evidence="1">
    <location>
        <begin position="1"/>
        <end position="17"/>
    </location>
</feature>
<name>F9W108_9ACTN</name>
<feature type="chain" id="PRO_5038849714" description="Lipoprotein" evidence="1">
    <location>
        <begin position="18"/>
        <end position="613"/>
    </location>
</feature>
<dbReference type="EMBL" id="BACI01000110">
    <property type="protein sequence ID" value="GAA14547.1"/>
    <property type="molecule type" value="Genomic_DNA"/>
</dbReference>
<organism evidence="2 3">
    <name type="scientific">Gordonia alkanivorans NBRC 16433</name>
    <dbReference type="NCBI Taxonomy" id="1027371"/>
    <lineage>
        <taxon>Bacteria</taxon>
        <taxon>Bacillati</taxon>
        <taxon>Actinomycetota</taxon>
        <taxon>Actinomycetes</taxon>
        <taxon>Mycobacteriales</taxon>
        <taxon>Gordoniaceae</taxon>
        <taxon>Gordonia</taxon>
    </lineage>
</organism>
<dbReference type="eggNOG" id="COG2304">
    <property type="taxonomic scope" value="Bacteria"/>
</dbReference>
<evidence type="ECO:0008006" key="4">
    <source>
        <dbReference type="Google" id="ProtNLM"/>
    </source>
</evidence>
<protein>
    <recommendedName>
        <fullName evidence="4">Lipoprotein</fullName>
    </recommendedName>
</protein>
<dbReference type="PROSITE" id="PS51257">
    <property type="entry name" value="PROKAR_LIPOPROTEIN"/>
    <property type="match status" value="1"/>
</dbReference>
<proteinExistence type="predicted"/>
<evidence type="ECO:0000313" key="2">
    <source>
        <dbReference type="EMBL" id="GAA14547.1"/>
    </source>
</evidence>
<keyword evidence="1" id="KW-0732">Signal</keyword>
<dbReference type="AlphaFoldDB" id="F9W108"/>
<evidence type="ECO:0000256" key="1">
    <source>
        <dbReference type="SAM" id="SignalP"/>
    </source>
</evidence>
<reference evidence="2 3" key="1">
    <citation type="submission" date="2011-05" db="EMBL/GenBank/DDBJ databases">
        <title>Whole genome shotgun sequence of Gordonia alkanivorans NBRC 16433.</title>
        <authorList>
            <person name="Hosoyama A."/>
            <person name="Nakamura S."/>
            <person name="Takarada H."/>
            <person name="Tsuchikane K."/>
            <person name="Yamazaki S."/>
            <person name="Fujita N."/>
        </authorList>
    </citation>
    <scope>NUCLEOTIDE SEQUENCE [LARGE SCALE GENOMIC DNA]</scope>
    <source>
        <strain evidence="2 3">NBRC 16433</strain>
    </source>
</reference>
<accession>F9W108</accession>
<comment type="caution">
    <text evidence="2">The sequence shown here is derived from an EMBL/GenBank/DDBJ whole genome shotgun (WGS) entry which is preliminary data.</text>
</comment>
<gene>
    <name evidence="2" type="ORF">GOALK_110_00070</name>
</gene>